<comment type="caution">
    <text evidence="3">The sequence shown here is derived from an EMBL/GenBank/DDBJ whole genome shotgun (WGS) entry which is preliminary data.</text>
</comment>
<dbReference type="Pfam" id="PF01791">
    <property type="entry name" value="DeoC"/>
    <property type="match status" value="1"/>
</dbReference>
<reference evidence="3 4" key="1">
    <citation type="journal article" date="2019" name="Extremophiles">
        <title>Biogeography of thermophiles and predominance of Thermus scotoductus in domestic water heaters.</title>
        <authorList>
            <person name="Wilpiszeski R.L."/>
            <person name="Zhang Z."/>
            <person name="House C.H."/>
        </authorList>
    </citation>
    <scope>NUCLEOTIDE SEQUENCE [LARGE SCALE GENOMIC DNA]</scope>
    <source>
        <strain evidence="3 4">1_S1</strain>
    </source>
</reference>
<sequence>MDGGGTVDARVGKRLALRRISDARGRFALLALDQRPPLFQLVARVRPELDEKAVWREVSELKARAVRALAPWATGVLLDPLYGREALAYLPREVGLLLALEDHRFRTEGRGYRRSRLIPRWGVAAALRAGGEGFKLLLWYRPDAPEEVRAHQLALARRVGQAGRRWGRPFILEVLPYPLEGEGEPPGGAVLWERILEAFADPGLGVDLYKLPYVPGFLGQFTERLPAPWVLLSGGLGAEAFMKALAEALAEGARGFLAGRAFWLDALSAYPDLEAVEARLKASVERLRAAADLLSRASSGAAWR</sequence>
<gene>
    <name evidence="3" type="ORF">CSW14_09210</name>
</gene>
<name>A0A430VKV1_THESC</name>
<dbReference type="InterPro" id="IPR013785">
    <property type="entry name" value="Aldolase_TIM"/>
</dbReference>
<dbReference type="GO" id="GO:0061595">
    <property type="term" value="F:6-deoxy-6-sulfofructose-1-phosphate aldolase activity"/>
    <property type="evidence" value="ECO:0007669"/>
    <property type="project" value="TreeGrafter"/>
</dbReference>
<keyword evidence="2" id="KW-0456">Lyase</keyword>
<accession>A0A430VKV1</accession>
<dbReference type="SUPFAM" id="SSF51569">
    <property type="entry name" value="Aldolase"/>
    <property type="match status" value="1"/>
</dbReference>
<comment type="similarity">
    <text evidence="1">Belongs to the aldolase LacD family.</text>
</comment>
<dbReference type="AlphaFoldDB" id="A0A430VKV1"/>
<evidence type="ECO:0000256" key="1">
    <source>
        <dbReference type="ARBA" id="ARBA00008679"/>
    </source>
</evidence>
<dbReference type="Gene3D" id="3.20.20.70">
    <property type="entry name" value="Aldolase class I"/>
    <property type="match status" value="1"/>
</dbReference>
<evidence type="ECO:0000256" key="2">
    <source>
        <dbReference type="ARBA" id="ARBA00023239"/>
    </source>
</evidence>
<evidence type="ECO:0000313" key="3">
    <source>
        <dbReference type="EMBL" id="RTI52211.1"/>
    </source>
</evidence>
<dbReference type="EMBL" id="PEMW01000332">
    <property type="protein sequence ID" value="RTI52211.1"/>
    <property type="molecule type" value="Genomic_DNA"/>
</dbReference>
<dbReference type="GO" id="GO:1902777">
    <property type="term" value="P:6-sulfoquinovose(1-) catabolic process"/>
    <property type="evidence" value="ECO:0007669"/>
    <property type="project" value="TreeGrafter"/>
</dbReference>
<dbReference type="Proteomes" id="UP000287467">
    <property type="component" value="Unassembled WGS sequence"/>
</dbReference>
<organism evidence="3 4">
    <name type="scientific">Thermus scotoductus</name>
    <dbReference type="NCBI Taxonomy" id="37636"/>
    <lineage>
        <taxon>Bacteria</taxon>
        <taxon>Thermotogati</taxon>
        <taxon>Deinococcota</taxon>
        <taxon>Deinococci</taxon>
        <taxon>Thermales</taxon>
        <taxon>Thermaceae</taxon>
        <taxon>Thermus</taxon>
    </lineage>
</organism>
<dbReference type="InterPro" id="IPR050552">
    <property type="entry name" value="LacD_aldolase"/>
</dbReference>
<dbReference type="PANTHER" id="PTHR39340:SF1">
    <property type="entry name" value="SULFOFRUCTOSEPHOSPHATE ALDOLASE"/>
    <property type="match status" value="1"/>
</dbReference>
<protein>
    <submittedName>
        <fullName evidence="3">Tagatose-bisphosphate aldolase</fullName>
    </submittedName>
</protein>
<proteinExistence type="inferred from homology"/>
<dbReference type="InterPro" id="IPR002915">
    <property type="entry name" value="DeoC/FbaB/LacD_aldolase"/>
</dbReference>
<dbReference type="PANTHER" id="PTHR39340">
    <property type="entry name" value="SULFOFRUCTOSEPHOSPHATE ALDOLASE"/>
    <property type="match status" value="1"/>
</dbReference>
<dbReference type="SMART" id="SM01133">
    <property type="entry name" value="DeoC"/>
    <property type="match status" value="1"/>
</dbReference>
<evidence type="ECO:0000313" key="4">
    <source>
        <dbReference type="Proteomes" id="UP000287467"/>
    </source>
</evidence>